<organism evidence="1 2">
    <name type="scientific">Stenotrophomonas maltophilia</name>
    <name type="common">Pseudomonas maltophilia</name>
    <name type="synonym">Xanthomonas maltophilia</name>
    <dbReference type="NCBI Taxonomy" id="40324"/>
    <lineage>
        <taxon>Bacteria</taxon>
        <taxon>Pseudomonadati</taxon>
        <taxon>Pseudomonadota</taxon>
        <taxon>Gammaproteobacteria</taxon>
        <taxon>Lysobacterales</taxon>
        <taxon>Lysobacteraceae</taxon>
        <taxon>Stenotrophomonas</taxon>
        <taxon>Stenotrophomonas maltophilia group</taxon>
    </lineage>
</organism>
<evidence type="ECO:0000313" key="2">
    <source>
        <dbReference type="Proteomes" id="UP000306631"/>
    </source>
</evidence>
<reference evidence="1 2" key="1">
    <citation type="submission" date="2019-04" db="EMBL/GenBank/DDBJ databases">
        <title>Microbes associate with the intestines of laboratory mice.</title>
        <authorList>
            <person name="Navarre W."/>
            <person name="Wong E."/>
            <person name="Huang K."/>
            <person name="Tropini C."/>
            <person name="Ng K."/>
            <person name="Yu B."/>
        </authorList>
    </citation>
    <scope>NUCLEOTIDE SEQUENCE [LARGE SCALE GENOMIC DNA]</scope>
    <source>
        <strain evidence="1 2">NM62_B4-13</strain>
    </source>
</reference>
<accession>A0A4S2CUJ2</accession>
<evidence type="ECO:0000313" key="1">
    <source>
        <dbReference type="EMBL" id="TGY32539.1"/>
    </source>
</evidence>
<dbReference type="OrthoDB" id="6039298at2"/>
<dbReference type="AlphaFoldDB" id="A0A4S2CUJ2"/>
<gene>
    <name evidence="1" type="ORF">E5352_15255</name>
</gene>
<protein>
    <submittedName>
        <fullName evidence="1">Uncharacterized protein</fullName>
    </submittedName>
</protein>
<sequence length="106" mass="11808">MMGEDTAPWWLAGSAVALWLVRETWGSVLSRRKERTETDANVDLLNGLVQRVKSLEDSQAAITVQLAEEMSLRRAAQEEAHKLRLRVLTLESAMRQVGAVIPPEPA</sequence>
<proteinExistence type="predicted"/>
<name>A0A4S2CUJ2_STEMA</name>
<dbReference type="Proteomes" id="UP000306631">
    <property type="component" value="Unassembled WGS sequence"/>
</dbReference>
<comment type="caution">
    <text evidence="1">The sequence shown here is derived from an EMBL/GenBank/DDBJ whole genome shotgun (WGS) entry which is preliminary data.</text>
</comment>
<dbReference type="EMBL" id="SRYW01000015">
    <property type="protein sequence ID" value="TGY32539.1"/>
    <property type="molecule type" value="Genomic_DNA"/>
</dbReference>